<dbReference type="PANTHER" id="PTHR42776:SF27">
    <property type="entry name" value="DIPEPTIDYL PEPTIDASE FAMILY MEMBER 6"/>
    <property type="match status" value="1"/>
</dbReference>
<sequence length="664" mass="74196">MKGRFARRVALIPWLVGLVACGGSRPANEPLPVAAARPGELPVKAFAALPLIEDLTLSPSGDYLAFIQNTDGHSALVTQNRSGGDSRVVITSDNQKYHIRGFTWVNNQRLLVRMWYPDRVSDLKFTQTRLFAINRDGSELKSDLVRFQDPVFGGRRHIPQFQDAYALIPGDERHILLMLDERQQGAPDVFRLDVYSGERETVAGNPGYVRRWLADLQGHVRVGLGLVGGSTERIVYRSAAGGDWQTLFEHDAVNEDGMQPLGFDADPDILYLRGPYQGRSAIFRMHLSAPKSAPELVYADPRYDVTGGLMYSSAGNRVLGVHYRAATAKSVFWDEDARLAQAKIDQALPDRDNAVISSAGNQVIVLSSGPSHAPAYYWLNMHNNQMGRLIDSYPLLANQTLAASEIVHFKARDGLELEGYLTKPRQAGTTAGPAVVFPHGGPWSRDSHGFNPWTQFLADRGWTVLQLNFRGSAGYGNDFETAGFRRWGLEMQDDITDGVRWLTEQKLVDPAKVCIVGASYGGYAALMGAIKTPELYRCAVSLAPVTDLRRLLDEWGDMRWQDHRLRAEMAEKTLGHWWSDRARLKDTSPVEQAARLHTPLLLAHGVGDWTVNVGHSRDMADALASAGFKDVRYVEMEDADHYLTREEDRLRFFGEMDAFLRRFR</sequence>
<feature type="domain" description="Peptidase S9 prolyl oligopeptidase catalytic" evidence="2">
    <location>
        <begin position="454"/>
        <end position="662"/>
    </location>
</feature>
<comment type="caution">
    <text evidence="3">The sequence shown here is derived from an EMBL/GenBank/DDBJ whole genome shotgun (WGS) entry which is preliminary data.</text>
</comment>
<dbReference type="InterPro" id="IPR001375">
    <property type="entry name" value="Peptidase_S9_cat"/>
</dbReference>
<dbReference type="PANTHER" id="PTHR42776">
    <property type="entry name" value="SERINE PEPTIDASE S9 FAMILY MEMBER"/>
    <property type="match status" value="1"/>
</dbReference>
<gene>
    <name evidence="3" type="ORF">A1355_12580</name>
</gene>
<dbReference type="EMBL" id="LUUK01000200">
    <property type="protein sequence ID" value="OAI14462.1"/>
    <property type="molecule type" value="Genomic_DNA"/>
</dbReference>
<dbReference type="AlphaFoldDB" id="A0A177N998"/>
<dbReference type="Gene3D" id="3.40.50.1820">
    <property type="entry name" value="alpha/beta hydrolase"/>
    <property type="match status" value="1"/>
</dbReference>
<dbReference type="Pfam" id="PF00326">
    <property type="entry name" value="Peptidase_S9"/>
    <property type="match status" value="1"/>
</dbReference>
<dbReference type="PROSITE" id="PS51257">
    <property type="entry name" value="PROKAR_LIPOPROTEIN"/>
    <property type="match status" value="1"/>
</dbReference>
<proteinExistence type="predicted"/>
<keyword evidence="1" id="KW-0378">Hydrolase</keyword>
<dbReference type="STRING" id="702114.A1355_12580"/>
<protein>
    <recommendedName>
        <fullName evidence="2">Peptidase S9 prolyl oligopeptidase catalytic domain-containing protein</fullName>
    </recommendedName>
</protein>
<keyword evidence="4" id="KW-1185">Reference proteome</keyword>
<dbReference type="SUPFAM" id="SSF53474">
    <property type="entry name" value="alpha/beta-Hydrolases"/>
    <property type="match status" value="1"/>
</dbReference>
<reference evidence="4" key="1">
    <citation type="submission" date="2016-03" db="EMBL/GenBank/DDBJ databases">
        <authorList>
            <person name="Heylen K."/>
            <person name="De Vos P."/>
            <person name="Vekeman B."/>
        </authorList>
    </citation>
    <scope>NUCLEOTIDE SEQUENCE [LARGE SCALE GENOMIC DNA]</scope>
    <source>
        <strain evidence="4">R-45383</strain>
    </source>
</reference>
<organism evidence="3 4">
    <name type="scientific">Methylomonas koyamae</name>
    <dbReference type="NCBI Taxonomy" id="702114"/>
    <lineage>
        <taxon>Bacteria</taxon>
        <taxon>Pseudomonadati</taxon>
        <taxon>Pseudomonadota</taxon>
        <taxon>Gammaproteobacteria</taxon>
        <taxon>Methylococcales</taxon>
        <taxon>Methylococcaceae</taxon>
        <taxon>Methylomonas</taxon>
    </lineage>
</organism>
<evidence type="ECO:0000313" key="3">
    <source>
        <dbReference type="EMBL" id="OAI14462.1"/>
    </source>
</evidence>
<dbReference type="GO" id="GO:0006508">
    <property type="term" value="P:proteolysis"/>
    <property type="evidence" value="ECO:0007669"/>
    <property type="project" value="InterPro"/>
</dbReference>
<dbReference type="GO" id="GO:0004252">
    <property type="term" value="F:serine-type endopeptidase activity"/>
    <property type="evidence" value="ECO:0007669"/>
    <property type="project" value="TreeGrafter"/>
</dbReference>
<dbReference type="RefSeq" id="WP_064031004.1">
    <property type="nucleotide sequence ID" value="NZ_LUUK01000200.1"/>
</dbReference>
<dbReference type="InterPro" id="IPR029058">
    <property type="entry name" value="AB_hydrolase_fold"/>
</dbReference>
<name>A0A177N998_9GAMM</name>
<dbReference type="Proteomes" id="UP000077628">
    <property type="component" value="Unassembled WGS sequence"/>
</dbReference>
<evidence type="ECO:0000313" key="4">
    <source>
        <dbReference type="Proteomes" id="UP000077628"/>
    </source>
</evidence>
<accession>A0A177N998</accession>
<dbReference type="SUPFAM" id="SSF82171">
    <property type="entry name" value="DPP6 N-terminal domain-like"/>
    <property type="match status" value="1"/>
</dbReference>
<evidence type="ECO:0000256" key="1">
    <source>
        <dbReference type="ARBA" id="ARBA00022801"/>
    </source>
</evidence>
<evidence type="ECO:0000259" key="2">
    <source>
        <dbReference type="Pfam" id="PF00326"/>
    </source>
</evidence>